<accession>V8C9B0</accession>
<organism evidence="4 5">
    <name type="scientific">Helicobacter macacae MIT 99-5501</name>
    <dbReference type="NCBI Taxonomy" id="1357400"/>
    <lineage>
        <taxon>Bacteria</taxon>
        <taxon>Pseudomonadati</taxon>
        <taxon>Campylobacterota</taxon>
        <taxon>Epsilonproteobacteria</taxon>
        <taxon>Campylobacterales</taxon>
        <taxon>Helicobacteraceae</taxon>
        <taxon>Helicobacter</taxon>
    </lineage>
</organism>
<sequence length="260" mass="28314">MDERNELSEILLGNTRQKSSSGKKSIIVVLMAVAVIVLVAFFMWKFLGANEEKISKSGDGTIDKSIATPFENDFGNLGGIDFDAGSIDDSLLKGIEGMQNPQEAPKPDEAETSSLDMIINRLTGSSQQSSKQPTQAVAQNPAPQHTNQQSPQKQATTQPPKPASPQPPQNLKPQQGTLSANGGAPTTGFYWQLGSFSKEPKAEFVALVKKYSYRIQKTTNKNGLTTTRYLLGPYPSEAQAPTREDVQRIFSESPIRVFIP</sequence>
<gene>
    <name evidence="4" type="ORF">HMPREF2086_01143</name>
</gene>
<evidence type="ECO:0000313" key="5">
    <source>
        <dbReference type="Proteomes" id="UP000018731"/>
    </source>
</evidence>
<dbReference type="PATRIC" id="fig|1357400.3.peg.1554"/>
<dbReference type="eggNOG" id="COG3266">
    <property type="taxonomic scope" value="Bacteria"/>
</dbReference>
<reference evidence="4 5" key="1">
    <citation type="journal article" date="2014" name="Genome Announc.">
        <title>Draft genome sequences of six enterohepatic helicobacter species isolated from humans and one from rhesus macaques.</title>
        <authorList>
            <person name="Shen Z."/>
            <person name="Sheh A."/>
            <person name="Young S.K."/>
            <person name="Abouelliel A."/>
            <person name="Ward D.V."/>
            <person name="Earl A.M."/>
            <person name="Fox J.G."/>
        </authorList>
    </citation>
    <scope>NUCLEOTIDE SEQUENCE [LARGE SCALE GENOMIC DNA]</scope>
    <source>
        <strain evidence="4 5">MIT 99-5501</strain>
    </source>
</reference>
<dbReference type="STRING" id="1357400.HMPREF2086_01143"/>
<dbReference type="Proteomes" id="UP000018731">
    <property type="component" value="Unassembled WGS sequence"/>
</dbReference>
<evidence type="ECO:0000256" key="2">
    <source>
        <dbReference type="SAM" id="Phobius"/>
    </source>
</evidence>
<dbReference type="OrthoDB" id="5372972at2"/>
<dbReference type="AlphaFoldDB" id="V8C9B0"/>
<feature type="transmembrane region" description="Helical" evidence="2">
    <location>
        <begin position="26"/>
        <end position="47"/>
    </location>
</feature>
<dbReference type="EMBL" id="AZJI01000005">
    <property type="protein sequence ID" value="ETD23341.1"/>
    <property type="molecule type" value="Genomic_DNA"/>
</dbReference>
<feature type="compositionally biased region" description="Low complexity" evidence="1">
    <location>
        <begin position="148"/>
        <end position="158"/>
    </location>
</feature>
<evidence type="ECO:0000256" key="1">
    <source>
        <dbReference type="SAM" id="MobiDB-lite"/>
    </source>
</evidence>
<keyword evidence="2" id="KW-1133">Transmembrane helix</keyword>
<dbReference type="PROSITE" id="PS51724">
    <property type="entry name" value="SPOR"/>
    <property type="match status" value="1"/>
</dbReference>
<keyword evidence="2" id="KW-0472">Membrane</keyword>
<dbReference type="HOGENOM" id="CLU_955692_0_0_7"/>
<feature type="compositionally biased region" description="Pro residues" evidence="1">
    <location>
        <begin position="159"/>
        <end position="170"/>
    </location>
</feature>
<feature type="domain" description="SPOR" evidence="3">
    <location>
        <begin position="183"/>
        <end position="260"/>
    </location>
</feature>
<proteinExistence type="predicted"/>
<keyword evidence="5" id="KW-1185">Reference proteome</keyword>
<dbReference type="InterPro" id="IPR007730">
    <property type="entry name" value="SPOR-like_dom"/>
</dbReference>
<dbReference type="Pfam" id="PF05036">
    <property type="entry name" value="SPOR"/>
    <property type="match status" value="1"/>
</dbReference>
<evidence type="ECO:0000259" key="3">
    <source>
        <dbReference type="PROSITE" id="PS51724"/>
    </source>
</evidence>
<feature type="compositionally biased region" description="Polar residues" evidence="1">
    <location>
        <begin position="124"/>
        <end position="147"/>
    </location>
</feature>
<protein>
    <recommendedName>
        <fullName evidence="3">SPOR domain-containing protein</fullName>
    </recommendedName>
</protein>
<feature type="region of interest" description="Disordered" evidence="1">
    <location>
        <begin position="124"/>
        <end position="183"/>
    </location>
</feature>
<evidence type="ECO:0000313" key="4">
    <source>
        <dbReference type="EMBL" id="ETD23341.1"/>
    </source>
</evidence>
<dbReference type="RefSeq" id="WP_023927866.1">
    <property type="nucleotide sequence ID" value="NZ_KI669454.1"/>
</dbReference>
<name>V8C9B0_9HELI</name>
<feature type="compositionally biased region" description="Polar residues" evidence="1">
    <location>
        <begin position="171"/>
        <end position="180"/>
    </location>
</feature>
<dbReference type="GO" id="GO:0042834">
    <property type="term" value="F:peptidoglycan binding"/>
    <property type="evidence" value="ECO:0007669"/>
    <property type="project" value="InterPro"/>
</dbReference>
<comment type="caution">
    <text evidence="4">The sequence shown here is derived from an EMBL/GenBank/DDBJ whole genome shotgun (WGS) entry which is preliminary data.</text>
</comment>
<keyword evidence="2" id="KW-0812">Transmembrane</keyword>